<dbReference type="Gene3D" id="3.40.50.1820">
    <property type="entry name" value="alpha/beta hydrolase"/>
    <property type="match status" value="1"/>
</dbReference>
<evidence type="ECO:0000256" key="4">
    <source>
        <dbReference type="ARBA" id="ARBA00022729"/>
    </source>
</evidence>
<keyword evidence="2" id="KW-0121">Carboxypeptidase</keyword>
<dbReference type="PRINTS" id="PR00724">
    <property type="entry name" value="CRBOXYPTASEC"/>
</dbReference>
<feature type="signal peptide" evidence="8">
    <location>
        <begin position="1"/>
        <end position="27"/>
    </location>
</feature>
<keyword evidence="6" id="KW-1015">Disulfide bond</keyword>
<evidence type="ECO:0000256" key="3">
    <source>
        <dbReference type="ARBA" id="ARBA00022670"/>
    </source>
</evidence>
<evidence type="ECO:0000313" key="9">
    <source>
        <dbReference type="EMBL" id="CAI9090866.1"/>
    </source>
</evidence>
<keyword evidence="3" id="KW-0645">Protease</keyword>
<evidence type="ECO:0000313" key="10">
    <source>
        <dbReference type="Proteomes" id="UP001161247"/>
    </source>
</evidence>
<dbReference type="FunFam" id="3.40.50.1820:FF:000143">
    <property type="entry name" value="Carboxypeptidase"/>
    <property type="match status" value="1"/>
</dbReference>
<organism evidence="9 10">
    <name type="scientific">Oldenlandia corymbosa var. corymbosa</name>
    <dbReference type="NCBI Taxonomy" id="529605"/>
    <lineage>
        <taxon>Eukaryota</taxon>
        <taxon>Viridiplantae</taxon>
        <taxon>Streptophyta</taxon>
        <taxon>Embryophyta</taxon>
        <taxon>Tracheophyta</taxon>
        <taxon>Spermatophyta</taxon>
        <taxon>Magnoliopsida</taxon>
        <taxon>eudicotyledons</taxon>
        <taxon>Gunneridae</taxon>
        <taxon>Pentapetalae</taxon>
        <taxon>asterids</taxon>
        <taxon>lamiids</taxon>
        <taxon>Gentianales</taxon>
        <taxon>Rubiaceae</taxon>
        <taxon>Rubioideae</taxon>
        <taxon>Spermacoceae</taxon>
        <taxon>Hedyotis-Oldenlandia complex</taxon>
        <taxon>Oldenlandia</taxon>
    </lineage>
</organism>
<dbReference type="InterPro" id="IPR033124">
    <property type="entry name" value="Ser_caboxypep_his_AS"/>
</dbReference>
<name>A0AAV1C5E9_OLDCO</name>
<dbReference type="EMBL" id="OX459118">
    <property type="protein sequence ID" value="CAI9090866.1"/>
    <property type="molecule type" value="Genomic_DNA"/>
</dbReference>
<dbReference type="InterPro" id="IPR001563">
    <property type="entry name" value="Peptidase_S10"/>
</dbReference>
<dbReference type="GO" id="GO:0019748">
    <property type="term" value="P:secondary metabolic process"/>
    <property type="evidence" value="ECO:0007669"/>
    <property type="project" value="TreeGrafter"/>
</dbReference>
<keyword evidence="7" id="KW-0325">Glycoprotein</keyword>
<evidence type="ECO:0000256" key="8">
    <source>
        <dbReference type="SAM" id="SignalP"/>
    </source>
</evidence>
<sequence>MAFLRPTNYLFVLWAYLIVFLSSNINAAPEASLVTKLPGFNGTFPSKHYSGYVTLDTKPSKHLFYYFVVSERNPAKDPVVLWLNGGPGCSSFDGFVYEHGPFNFEEGNKKGDLPILRLNPYSWSKVSNIIYLDSPSGVGFSYPLLPASDSQTAIDSHEFLLKWFELYPEFQANPFYISGESWAGVYVPTLTAEVDKGIRDGAKPKINLKGYLVGNGVTESDADGDSSLITFLHGMALISDKLFKASEAEICLSNGNQQQGDVNNCESTWSKIETAKEFLNVYDILEPCYHGDESAQQSNASSSPLLKRFHELGKSNKRALPVRNRMFGRAWPYRAHRVRGGKVPTWPQMTQSARAQGVQVPCVNDEVATRYLNDPTVRKAIHASPRVESWNLCVDLDYDSDLGSMIPFHKNLTAKGYPALIYSGDHDMCVPYTGTQEWTADLGYEIIDEWRPWFTNDQVAGYLQGYTHNLTFLTIKGAGHTVPEYKPSESLYFYDSWLQGNKI</sequence>
<comment type="similarity">
    <text evidence="1">Belongs to the peptidase S10 family.</text>
</comment>
<evidence type="ECO:0000256" key="2">
    <source>
        <dbReference type="ARBA" id="ARBA00022645"/>
    </source>
</evidence>
<dbReference type="Pfam" id="PF00450">
    <property type="entry name" value="Peptidase_S10"/>
    <property type="match status" value="1"/>
</dbReference>
<keyword evidence="4 8" id="KW-0732">Signal</keyword>
<dbReference type="GO" id="GO:0016747">
    <property type="term" value="F:acyltransferase activity, transferring groups other than amino-acyl groups"/>
    <property type="evidence" value="ECO:0007669"/>
    <property type="project" value="TreeGrafter"/>
</dbReference>
<protein>
    <submittedName>
        <fullName evidence="9">OLC1v1025735C1</fullName>
    </submittedName>
</protein>
<dbReference type="PANTHER" id="PTHR11802">
    <property type="entry name" value="SERINE PROTEASE FAMILY S10 SERINE CARBOXYPEPTIDASE"/>
    <property type="match status" value="1"/>
</dbReference>
<evidence type="ECO:0000256" key="6">
    <source>
        <dbReference type="ARBA" id="ARBA00023157"/>
    </source>
</evidence>
<dbReference type="SUPFAM" id="SSF53474">
    <property type="entry name" value="alpha/beta-Hydrolases"/>
    <property type="match status" value="1"/>
</dbReference>
<dbReference type="GO" id="GO:0006508">
    <property type="term" value="P:proteolysis"/>
    <property type="evidence" value="ECO:0007669"/>
    <property type="project" value="UniProtKB-KW"/>
</dbReference>
<dbReference type="PANTHER" id="PTHR11802:SF346">
    <property type="entry name" value="CARBOXYPEPTIDASE"/>
    <property type="match status" value="1"/>
</dbReference>
<dbReference type="FunFam" id="3.40.50.12670:FF:000002">
    <property type="entry name" value="Carboxypeptidase"/>
    <property type="match status" value="1"/>
</dbReference>
<dbReference type="GO" id="GO:0004185">
    <property type="term" value="F:serine-type carboxypeptidase activity"/>
    <property type="evidence" value="ECO:0007669"/>
    <property type="project" value="InterPro"/>
</dbReference>
<dbReference type="Proteomes" id="UP001161247">
    <property type="component" value="Chromosome 1"/>
</dbReference>
<keyword evidence="5" id="KW-0378">Hydrolase</keyword>
<evidence type="ECO:0000256" key="1">
    <source>
        <dbReference type="ARBA" id="ARBA00009431"/>
    </source>
</evidence>
<gene>
    <name evidence="9" type="ORF">OLC1_LOCUS2926</name>
</gene>
<evidence type="ECO:0000256" key="7">
    <source>
        <dbReference type="ARBA" id="ARBA00023180"/>
    </source>
</evidence>
<dbReference type="AlphaFoldDB" id="A0AAV1C5E9"/>
<proteinExistence type="inferred from homology"/>
<accession>A0AAV1C5E9</accession>
<reference evidence="9" key="1">
    <citation type="submission" date="2023-03" db="EMBL/GenBank/DDBJ databases">
        <authorList>
            <person name="Julca I."/>
        </authorList>
    </citation>
    <scope>NUCLEOTIDE SEQUENCE</scope>
</reference>
<evidence type="ECO:0000256" key="5">
    <source>
        <dbReference type="ARBA" id="ARBA00022801"/>
    </source>
</evidence>
<keyword evidence="10" id="KW-1185">Reference proteome</keyword>
<feature type="chain" id="PRO_5043998770" evidence="8">
    <location>
        <begin position="28"/>
        <end position="503"/>
    </location>
</feature>
<dbReference type="InterPro" id="IPR029058">
    <property type="entry name" value="AB_hydrolase_fold"/>
</dbReference>
<dbReference type="PROSITE" id="PS00560">
    <property type="entry name" value="CARBOXYPEPT_SER_HIS"/>
    <property type="match status" value="1"/>
</dbReference>
<dbReference type="Gene3D" id="3.40.50.12670">
    <property type="match status" value="1"/>
</dbReference>